<dbReference type="SUPFAM" id="SSF56112">
    <property type="entry name" value="Protein kinase-like (PK-like)"/>
    <property type="match status" value="1"/>
</dbReference>
<dbReference type="Ensembl" id="ENSDLAT00005051790.2">
    <property type="protein sequence ID" value="ENSDLAP00005048582.2"/>
    <property type="gene ID" value="ENSDLAG00005021291.2"/>
</dbReference>
<protein>
    <recommendedName>
        <fullName evidence="10">Receptor-interacting serine/threonine-protein kinase 3-like</fullName>
    </recommendedName>
</protein>
<dbReference type="GO" id="GO:0009893">
    <property type="term" value="P:positive regulation of metabolic process"/>
    <property type="evidence" value="ECO:0007669"/>
    <property type="project" value="UniProtKB-ARBA"/>
</dbReference>
<reference evidence="8" key="1">
    <citation type="submission" date="2025-08" db="UniProtKB">
        <authorList>
            <consortium name="Ensembl"/>
        </authorList>
    </citation>
    <scope>IDENTIFICATION</scope>
</reference>
<dbReference type="OMA" id="NDSLEEW"/>
<evidence type="ECO:0000259" key="6">
    <source>
        <dbReference type="PROSITE" id="PS50011"/>
    </source>
</evidence>
<dbReference type="Proteomes" id="UP000694389">
    <property type="component" value="Unassembled WGS sequence"/>
</dbReference>
<dbReference type="SUPFAM" id="SSF47986">
    <property type="entry name" value="DEATH domain"/>
    <property type="match status" value="1"/>
</dbReference>
<dbReference type="AlphaFoldDB" id="A0A8C4HVN1"/>
<dbReference type="GO" id="GO:0004706">
    <property type="term" value="F:JUN kinase kinase kinase activity"/>
    <property type="evidence" value="ECO:0007669"/>
    <property type="project" value="TreeGrafter"/>
</dbReference>
<dbReference type="RefSeq" id="XP_051239400.1">
    <property type="nucleotide sequence ID" value="XM_051383440.1"/>
</dbReference>
<feature type="binding site" evidence="4">
    <location>
        <position position="45"/>
    </location>
    <ligand>
        <name>ATP</name>
        <dbReference type="ChEBI" id="CHEBI:30616"/>
    </ligand>
</feature>
<keyword evidence="1 5" id="KW-0808">Transferase</keyword>
<evidence type="ECO:0000256" key="3">
    <source>
        <dbReference type="ARBA" id="ARBA00022840"/>
    </source>
</evidence>
<dbReference type="PANTHER" id="PTHR44329:SF297">
    <property type="entry name" value="RECEPTOR-INTERACTING SERINE_THREONINE-PROTEIN KINASE 3"/>
    <property type="match status" value="1"/>
</dbReference>
<dbReference type="GeneTree" id="ENSGT00940000160206"/>
<dbReference type="InterPro" id="IPR011029">
    <property type="entry name" value="DEATH-like_dom_sf"/>
</dbReference>
<dbReference type="GO" id="GO:0043123">
    <property type="term" value="P:positive regulation of canonical NF-kappaB signal transduction"/>
    <property type="evidence" value="ECO:0007669"/>
    <property type="project" value="UniProtKB-ARBA"/>
</dbReference>
<dbReference type="Pfam" id="PF07714">
    <property type="entry name" value="PK_Tyr_Ser-Thr"/>
    <property type="match status" value="1"/>
</dbReference>
<keyword evidence="2 4" id="KW-0547">Nucleotide-binding</keyword>
<evidence type="ECO:0000256" key="5">
    <source>
        <dbReference type="RuleBase" id="RU000304"/>
    </source>
</evidence>
<accession>A0A8C4HVN1</accession>
<dbReference type="Gene3D" id="1.10.533.10">
    <property type="entry name" value="Death Domain, Fas"/>
    <property type="match status" value="1"/>
</dbReference>
<keyword evidence="3 4" id="KW-0067">ATP-binding</keyword>
<keyword evidence="1 5" id="KW-0418">Kinase</keyword>
<evidence type="ECO:0000256" key="1">
    <source>
        <dbReference type="ARBA" id="ARBA00022527"/>
    </source>
</evidence>
<evidence type="ECO:0000256" key="2">
    <source>
        <dbReference type="ARBA" id="ARBA00022741"/>
    </source>
</evidence>
<dbReference type="InterPro" id="IPR001245">
    <property type="entry name" value="Ser-Thr/Tyr_kinase_cat_dom"/>
</dbReference>
<dbReference type="GO" id="GO:0042981">
    <property type="term" value="P:regulation of apoptotic process"/>
    <property type="evidence" value="ECO:0007669"/>
    <property type="project" value="InterPro"/>
</dbReference>
<dbReference type="RefSeq" id="XP_051239401.1">
    <property type="nucleotide sequence ID" value="XM_051383441.1"/>
</dbReference>
<sequence>MALLKYKTEPVGNESLDKWELLGSGGFGEVYKVRHKDFGFDVAIKILRDGVCPFIPNEKALHNEADHMKEASCEFVLRLYALYHGCPPIRETALQQGIVMEYMRRGSVQSLLDYLRGPPPWPLTFRLAHEVALGMNFLHIKKLIHHDLKPSNVLLSDELHAKIADFGLSRVSTSALNSNRETTGVDGGSYKYMPPEAFEASYKPCRAFDRYSYGILLWSIVTGKDPYSVADYSLVALRIPMGDRPDLEEIDQTKADGLEEIVKLMKSCWDKTPSARPEFKECLEVTENVLSKHRKGIRVAVNRILKRLESPTSNEHSETFSFPHQRLERSESNDVVDVGFIATQMSSMQDSVSVPAERMIDADKAKFVDEKKKTLIQDVSDVMAVVDELDDMVHSETYSVIEAEKTSQGKMRALYTRTLRSGGEKVKAAFYDALKKHQPHLVERLGG</sequence>
<evidence type="ECO:0000256" key="4">
    <source>
        <dbReference type="PROSITE-ProRule" id="PRU10141"/>
    </source>
</evidence>
<dbReference type="PANTHER" id="PTHR44329">
    <property type="entry name" value="SERINE/THREONINE-PROTEIN KINASE TNNI3K-RELATED"/>
    <property type="match status" value="1"/>
</dbReference>
<feature type="domain" description="CARD" evidence="7">
    <location>
        <begin position="360"/>
        <end position="447"/>
    </location>
</feature>
<dbReference type="OrthoDB" id="4062651at2759"/>
<dbReference type="PROSITE" id="PS00108">
    <property type="entry name" value="PROTEIN_KINASE_ST"/>
    <property type="match status" value="1"/>
</dbReference>
<comment type="similarity">
    <text evidence="5">Belongs to the protein kinase superfamily.</text>
</comment>
<dbReference type="InterPro" id="IPR008271">
    <property type="entry name" value="Ser/Thr_kinase_AS"/>
</dbReference>
<dbReference type="PROSITE" id="PS50209">
    <property type="entry name" value="CARD"/>
    <property type="match status" value="1"/>
</dbReference>
<evidence type="ECO:0000313" key="8">
    <source>
        <dbReference type="Ensembl" id="ENSDLAP00005048582.2"/>
    </source>
</evidence>
<dbReference type="PROSITE" id="PS00107">
    <property type="entry name" value="PROTEIN_KINASE_ATP"/>
    <property type="match status" value="1"/>
</dbReference>
<dbReference type="GeneID" id="127353860"/>
<dbReference type="GO" id="GO:0031349">
    <property type="term" value="P:positive regulation of defense response"/>
    <property type="evidence" value="ECO:0007669"/>
    <property type="project" value="UniProtKB-ARBA"/>
</dbReference>
<feature type="domain" description="Protein kinase" evidence="6">
    <location>
        <begin position="16"/>
        <end position="290"/>
    </location>
</feature>
<keyword evidence="1 5" id="KW-0723">Serine/threonine-protein kinase</keyword>
<dbReference type="InterPro" id="IPR051681">
    <property type="entry name" value="Ser/Thr_Kinases-Pseudokinases"/>
</dbReference>
<evidence type="ECO:0000259" key="7">
    <source>
        <dbReference type="PROSITE" id="PS50209"/>
    </source>
</evidence>
<proteinExistence type="inferred from homology"/>
<dbReference type="PRINTS" id="PR00109">
    <property type="entry name" value="TYRKINASE"/>
</dbReference>
<organism evidence="8 9">
    <name type="scientific">Dicentrarchus labrax</name>
    <name type="common">European seabass</name>
    <name type="synonym">Morone labrax</name>
    <dbReference type="NCBI Taxonomy" id="13489"/>
    <lineage>
        <taxon>Eukaryota</taxon>
        <taxon>Metazoa</taxon>
        <taxon>Chordata</taxon>
        <taxon>Craniata</taxon>
        <taxon>Vertebrata</taxon>
        <taxon>Euteleostomi</taxon>
        <taxon>Actinopterygii</taxon>
        <taxon>Neopterygii</taxon>
        <taxon>Teleostei</taxon>
        <taxon>Neoteleostei</taxon>
        <taxon>Acanthomorphata</taxon>
        <taxon>Eupercaria</taxon>
        <taxon>Moronidae</taxon>
        <taxon>Dicentrarchus</taxon>
    </lineage>
</organism>
<dbReference type="Pfam" id="PF00619">
    <property type="entry name" value="CARD"/>
    <property type="match status" value="1"/>
</dbReference>
<dbReference type="InterPro" id="IPR000719">
    <property type="entry name" value="Prot_kinase_dom"/>
</dbReference>
<dbReference type="InterPro" id="IPR011009">
    <property type="entry name" value="Kinase-like_dom_sf"/>
</dbReference>
<gene>
    <name evidence="8" type="primary">LOC127353860</name>
</gene>
<evidence type="ECO:0000313" key="9">
    <source>
        <dbReference type="Proteomes" id="UP000694389"/>
    </source>
</evidence>
<dbReference type="SMART" id="SM00220">
    <property type="entry name" value="S_TKc"/>
    <property type="match status" value="1"/>
</dbReference>
<evidence type="ECO:0008006" key="10">
    <source>
        <dbReference type="Google" id="ProtNLM"/>
    </source>
</evidence>
<name>A0A8C4HVN1_DICLA</name>
<dbReference type="PROSITE" id="PS50011">
    <property type="entry name" value="PROTEIN_KINASE_DOM"/>
    <property type="match status" value="1"/>
</dbReference>
<dbReference type="InterPro" id="IPR001315">
    <property type="entry name" value="CARD"/>
</dbReference>
<dbReference type="Gene3D" id="1.10.510.10">
    <property type="entry name" value="Transferase(Phosphotransferase) domain 1"/>
    <property type="match status" value="1"/>
</dbReference>
<dbReference type="InterPro" id="IPR017441">
    <property type="entry name" value="Protein_kinase_ATP_BS"/>
</dbReference>
<reference evidence="8" key="2">
    <citation type="submission" date="2025-09" db="UniProtKB">
        <authorList>
            <consortium name="Ensembl"/>
        </authorList>
    </citation>
    <scope>IDENTIFICATION</scope>
</reference>
<keyword evidence="9" id="KW-1185">Reference proteome</keyword>
<dbReference type="GO" id="GO:0005524">
    <property type="term" value="F:ATP binding"/>
    <property type="evidence" value="ECO:0007669"/>
    <property type="project" value="UniProtKB-UniRule"/>
</dbReference>